<evidence type="ECO:0000256" key="9">
    <source>
        <dbReference type="ARBA" id="ARBA00022932"/>
    </source>
</evidence>
<dbReference type="InterPro" id="IPR046938">
    <property type="entry name" value="DNA_clamp_sf"/>
</dbReference>
<reference evidence="13" key="1">
    <citation type="submission" date="2018-07" db="EMBL/GenBank/DDBJ databases">
        <title>Genetic characterization of Mycoplasma hyopneumoniae, M. hyorhinis and M. flocculare isolates through whole genome sequencing analysis: comparative analysis of sequence types and putative genes involved in virulence.</title>
        <authorList>
            <person name="Fourour S."/>
            <person name="Lucas P."/>
            <person name="Touzain F."/>
            <person name="Tocqueville V."/>
            <person name="Kempf I."/>
            <person name="Marois-Crehan C."/>
        </authorList>
    </citation>
    <scope>NUCLEOTIDE SEQUENCE</scope>
    <source>
        <strain evidence="13">MF22</strain>
    </source>
</reference>
<evidence type="ECO:0000259" key="12">
    <source>
        <dbReference type="Pfam" id="PF02767"/>
    </source>
</evidence>
<evidence type="ECO:0000256" key="1">
    <source>
        <dbReference type="ARBA" id="ARBA00002266"/>
    </source>
</evidence>
<dbReference type="InterPro" id="IPR001001">
    <property type="entry name" value="DNA_polIII_beta"/>
</dbReference>
<comment type="subcellular location">
    <subcellularLocation>
        <location evidence="2">Cytoplasm</location>
    </subcellularLocation>
</comment>
<dbReference type="GO" id="GO:0003887">
    <property type="term" value="F:DNA-directed DNA polymerase activity"/>
    <property type="evidence" value="ECO:0007669"/>
    <property type="project" value="UniProtKB-KW"/>
</dbReference>
<organism evidence="13 14">
    <name type="scientific">Mesomycoplasma flocculare</name>
    <name type="common">Mycoplasma flocculare</name>
    <dbReference type="NCBI Taxonomy" id="2128"/>
    <lineage>
        <taxon>Bacteria</taxon>
        <taxon>Bacillati</taxon>
        <taxon>Mycoplasmatota</taxon>
        <taxon>Mycoplasmoidales</taxon>
        <taxon>Metamycoplasmataceae</taxon>
        <taxon>Mesomycoplasma</taxon>
    </lineage>
</organism>
<sequence>MKFIIKKKVIEHQIDRMQTAILTYNNSPLSSFFIKLTRGGLFIISTNSELSYNAFIKKENLIEIQDVGFCLIDGFFLRDVVKKSDSELNFELKGTELIVFWENAIFSKTIRDPSFFPEIDFEQKGVKLIVNAKNFKKAIKNTAFATTNNPSQPILSAINIKAEDGFLYFSATDTTRFASERVQISNKTRINISVSAKNLKDFIPPELDSDIQLNIEPTKISYIYDDLTIQSRIFTIDYKDISNILPKKSEILYSFSIQKREILDLIDKTTIITPGKDNVINLSMSKDMLKGYISQHESGQSNVSTNNVLSFKINSMFANDSRFDPDFVEVNINYRYLKDAISVFDKIIEIHINEKMTKMLVVSPERPEIYQLIGLVLI</sequence>
<dbReference type="InterPro" id="IPR022637">
    <property type="entry name" value="DNA_polIII_beta_cen"/>
</dbReference>
<protein>
    <submittedName>
        <fullName evidence="13">DNA polymerase III subunit beta</fullName>
        <ecNumber evidence="13">2.7.7.7</ecNumber>
    </submittedName>
</protein>
<dbReference type="SUPFAM" id="SSF55979">
    <property type="entry name" value="DNA clamp"/>
    <property type="match status" value="3"/>
</dbReference>
<evidence type="ECO:0000256" key="7">
    <source>
        <dbReference type="ARBA" id="ARBA00022695"/>
    </source>
</evidence>
<dbReference type="Gene3D" id="3.70.10.10">
    <property type="match status" value="1"/>
</dbReference>
<keyword evidence="9" id="KW-0239">DNA-directed DNA polymerase</keyword>
<feature type="domain" description="DNA polymerase III beta sliding clamp N-terminal" evidence="11">
    <location>
        <begin position="1"/>
        <end position="110"/>
    </location>
</feature>
<name>A0AAW9XBC7_MESFC</name>
<comment type="caution">
    <text evidence="13">The sequence shown here is derived from an EMBL/GenBank/DDBJ whole genome shotgun (WGS) entry which is preliminary data.</text>
</comment>
<dbReference type="Pfam" id="PF02767">
    <property type="entry name" value="DNA_pol3_beta_2"/>
    <property type="match status" value="1"/>
</dbReference>
<dbReference type="Gene3D" id="3.10.150.10">
    <property type="entry name" value="DNA Polymerase III, subunit A, domain 2"/>
    <property type="match status" value="1"/>
</dbReference>
<evidence type="ECO:0000256" key="4">
    <source>
        <dbReference type="ARBA" id="ARBA00011400"/>
    </source>
</evidence>
<dbReference type="Proteomes" id="UP001193441">
    <property type="component" value="Unassembled WGS sequence"/>
</dbReference>
<evidence type="ECO:0000313" key="13">
    <source>
        <dbReference type="EMBL" id="MXR56597.1"/>
    </source>
</evidence>
<dbReference type="EMBL" id="QQRD01000001">
    <property type="protein sequence ID" value="MXR56597.1"/>
    <property type="molecule type" value="Genomic_DNA"/>
</dbReference>
<dbReference type="GO" id="GO:0006271">
    <property type="term" value="P:DNA strand elongation involved in DNA replication"/>
    <property type="evidence" value="ECO:0007669"/>
    <property type="project" value="TreeGrafter"/>
</dbReference>
<comment type="similarity">
    <text evidence="3">Belongs to the beta sliding clamp family.</text>
</comment>
<dbReference type="GO" id="GO:0009360">
    <property type="term" value="C:DNA polymerase III complex"/>
    <property type="evidence" value="ECO:0007669"/>
    <property type="project" value="InterPro"/>
</dbReference>
<evidence type="ECO:0000256" key="5">
    <source>
        <dbReference type="ARBA" id="ARBA00022490"/>
    </source>
</evidence>
<dbReference type="RefSeq" id="WP_160583760.1">
    <property type="nucleotide sequence ID" value="NZ_QQRD01000001.1"/>
</dbReference>
<keyword evidence="10" id="KW-0238">DNA-binding</keyword>
<evidence type="ECO:0000256" key="3">
    <source>
        <dbReference type="ARBA" id="ARBA00010752"/>
    </source>
</evidence>
<dbReference type="SMART" id="SM00480">
    <property type="entry name" value="POL3Bc"/>
    <property type="match status" value="1"/>
</dbReference>
<dbReference type="NCBIfam" id="NF011508">
    <property type="entry name" value="PRK14946.1"/>
    <property type="match status" value="1"/>
</dbReference>
<evidence type="ECO:0000256" key="6">
    <source>
        <dbReference type="ARBA" id="ARBA00022679"/>
    </source>
</evidence>
<proteinExistence type="inferred from homology"/>
<keyword evidence="6 13" id="KW-0808">Transferase</keyword>
<evidence type="ECO:0000256" key="2">
    <source>
        <dbReference type="ARBA" id="ARBA00004496"/>
    </source>
</evidence>
<comment type="subunit">
    <text evidence="4">Forms a ring-shaped head-to-tail homodimer around DNA which binds and tethers DNA polymerases and other proteins to the DNA. The DNA replisome complex has a single clamp-loading complex (3 tau and 1 each of delta, delta', psi and chi subunits) which binds 3 Pol III cores (1 core on the leading strand and 2 on the lagging strand) each with a beta sliding clamp dimer. Additional proteins in the replisome are other copies of gamma, psi and chi, Ssb, DNA helicase and RNA primase.</text>
</comment>
<dbReference type="GO" id="GO:0003677">
    <property type="term" value="F:DNA binding"/>
    <property type="evidence" value="ECO:0007669"/>
    <property type="project" value="UniProtKB-KW"/>
</dbReference>
<dbReference type="Pfam" id="PF00712">
    <property type="entry name" value="DNA_pol3_beta"/>
    <property type="match status" value="1"/>
</dbReference>
<comment type="function">
    <text evidence="1">Confers DNA tethering and processivity to DNA polymerases and other proteins. Acts as a clamp, forming a ring around DNA (a reaction catalyzed by the clamp-loading complex) which diffuses in an ATP-independent manner freely and bidirectionally along dsDNA. Initially characterized for its ability to contact the catalytic subunit of DNA polymerase III (Pol III), a complex, multichain enzyme responsible for most of the replicative synthesis in bacteria; Pol III exhibits 3'-5' exonuclease proofreading activity. The beta chain is required for initiation of replication as well as for processivity of DNA replication.</text>
</comment>
<accession>A0AAW9XBC7</accession>
<keyword evidence="5" id="KW-0963">Cytoplasm</keyword>
<dbReference type="EC" id="2.7.7.7" evidence="13"/>
<dbReference type="AlphaFoldDB" id="A0AAW9XBC7"/>
<evidence type="ECO:0000256" key="10">
    <source>
        <dbReference type="ARBA" id="ARBA00023125"/>
    </source>
</evidence>
<keyword evidence="8" id="KW-0235">DNA replication</keyword>
<dbReference type="GO" id="GO:0005737">
    <property type="term" value="C:cytoplasm"/>
    <property type="evidence" value="ECO:0007669"/>
    <property type="project" value="UniProtKB-SubCell"/>
</dbReference>
<dbReference type="InterPro" id="IPR022634">
    <property type="entry name" value="DNA_polIII_beta_N"/>
</dbReference>
<dbReference type="PANTHER" id="PTHR30478">
    <property type="entry name" value="DNA POLYMERASE III SUBUNIT BETA"/>
    <property type="match status" value="1"/>
</dbReference>
<evidence type="ECO:0000256" key="8">
    <source>
        <dbReference type="ARBA" id="ARBA00022705"/>
    </source>
</evidence>
<dbReference type="PANTHER" id="PTHR30478:SF0">
    <property type="entry name" value="BETA SLIDING CLAMP"/>
    <property type="match status" value="1"/>
</dbReference>
<gene>
    <name evidence="13" type="ORF">DR094_01120</name>
</gene>
<keyword evidence="7 13" id="KW-0548">Nucleotidyltransferase</keyword>
<feature type="domain" description="DNA polymerase III beta sliding clamp central" evidence="12">
    <location>
        <begin position="130"/>
        <end position="235"/>
    </location>
</feature>
<evidence type="ECO:0000313" key="14">
    <source>
        <dbReference type="Proteomes" id="UP001193441"/>
    </source>
</evidence>
<evidence type="ECO:0000259" key="11">
    <source>
        <dbReference type="Pfam" id="PF00712"/>
    </source>
</evidence>
<dbReference type="GO" id="GO:0008408">
    <property type="term" value="F:3'-5' exonuclease activity"/>
    <property type="evidence" value="ECO:0007669"/>
    <property type="project" value="InterPro"/>
</dbReference>